<feature type="region of interest" description="Disordered" evidence="2">
    <location>
        <begin position="952"/>
        <end position="987"/>
    </location>
</feature>
<feature type="compositionally biased region" description="Basic and acidic residues" evidence="2">
    <location>
        <begin position="583"/>
        <end position="601"/>
    </location>
</feature>
<evidence type="ECO:0000259" key="3">
    <source>
        <dbReference type="PROSITE" id="PS50238"/>
    </source>
</evidence>
<reference evidence="4 5" key="1">
    <citation type="journal article" date="2020" name="bioRxiv">
        <title>Whole genome comparisons of ergot fungi reveals the divergence and evolution of species within the genus Claviceps are the result of varying mechanisms driving genome evolution and host range expansion.</title>
        <authorList>
            <person name="Wyka S.A."/>
            <person name="Mondo S.J."/>
            <person name="Liu M."/>
            <person name="Dettman J."/>
            <person name="Nalam V."/>
            <person name="Broders K.D."/>
        </authorList>
    </citation>
    <scope>NUCLEOTIDE SEQUENCE [LARGE SCALE GENOMIC DNA]</scope>
    <source>
        <strain evidence="4 5">CCC 1485</strain>
    </source>
</reference>
<dbReference type="InterPro" id="IPR008936">
    <property type="entry name" value="Rho_GTPase_activation_prot"/>
</dbReference>
<feature type="region of interest" description="Disordered" evidence="2">
    <location>
        <begin position="668"/>
        <end position="748"/>
    </location>
</feature>
<dbReference type="SMART" id="SM00324">
    <property type="entry name" value="RhoGAP"/>
    <property type="match status" value="1"/>
</dbReference>
<protein>
    <recommendedName>
        <fullName evidence="3">Rho-GAP domain-containing protein</fullName>
    </recommendedName>
</protein>
<keyword evidence="5" id="KW-1185">Reference proteome</keyword>
<dbReference type="CDD" id="cd00159">
    <property type="entry name" value="RhoGAP"/>
    <property type="match status" value="1"/>
</dbReference>
<feature type="region of interest" description="Disordered" evidence="2">
    <location>
        <begin position="914"/>
        <end position="939"/>
    </location>
</feature>
<feature type="region of interest" description="Disordered" evidence="2">
    <location>
        <begin position="562"/>
        <end position="623"/>
    </location>
</feature>
<accession>A0A9P7SK47</accession>
<evidence type="ECO:0000313" key="5">
    <source>
        <dbReference type="Proteomes" id="UP000706124"/>
    </source>
</evidence>
<keyword evidence="1" id="KW-0175">Coiled coil</keyword>
<dbReference type="PROSITE" id="PS50238">
    <property type="entry name" value="RHOGAP"/>
    <property type="match status" value="1"/>
</dbReference>
<dbReference type="EMBL" id="SRPO01000012">
    <property type="protein sequence ID" value="KAG5948840.1"/>
    <property type="molecule type" value="Genomic_DNA"/>
</dbReference>
<dbReference type="InterPro" id="IPR000198">
    <property type="entry name" value="RhoGAP_dom"/>
</dbReference>
<comment type="caution">
    <text evidence="4">The sequence shown here is derived from an EMBL/GenBank/DDBJ whole genome shotgun (WGS) entry which is preliminary data.</text>
</comment>
<dbReference type="AlphaFoldDB" id="A0A9P7SK47"/>
<dbReference type="SUPFAM" id="SSF48350">
    <property type="entry name" value="GTPase activation domain, GAP"/>
    <property type="match status" value="1"/>
</dbReference>
<sequence length="1280" mass="140335">MSITPALSPSESWCVVYIHLHTCTFGYFEDFMAQHLGTSQSSQNLRASYVYHPHRLPGSARSTSLLLPHSASFQSFGYGSRARSSGTWTTSSGELGLLNNADEVEDRDVFVQEYNRLAKKHGVRPLVTEDFEARHRGEVEGCPEKRGWISRLLHPTRRQDTSYASAAPPLPQIRHKRSVSELANIIHCKREAPRIMEIQEMVRLGGRSILYLPQEYSPCYLILPTCIRATAQYLAQHVATRGLFRVPGSSRVISALFDYYCHMDNSNAKIASTVRCATLPMHIQYSTHDVASTFKRLLSVLPGGVLGSLSLLDALIAIHSQLNGEPEYPRTKQTKVRARLIALAIGTVRSQHRRELICAVFGLLSLIGRAAEIAPREDEDSRPLPTGDLMGYSALGIVFGPLLVGDLLDHYTMKVATPASGMLLFPLSPTRFRKDKRKSFHMDSKGSGPPTVDRILVANDLTKMLISNWRDVVRQMKSLGTHCQKDASTIDFLPDKQETLHPAQAFNNEAPKDFNEVNGDLDLPRNSLQEPRPRLEPETPTRGPKARRLKVVRRADSQRLMRKMSVATLSPTKEESLGDDEYSDRQGTRESVIERLQKLEKTGAQSRGGGTEGGANCRANPNGQNFRDVDFVGRGASCAASRAASSFGVNESTGKSPRVTSQVYLESIPPRESSRQASSHDNTRDSLLKSVFPEQIATPAVDSNGRESSKVAPDTQQPQRGDTDGRQTSDIPGPPKRSEGSSMASASTKLLSEGGIRLVQASPVRAAVRPKTDRGPEFVEPVAASKLKLFISHDQGVQCQILTEPERRQSIDSTPERFYPFPRMSQDAPPVTFNKSLLLSNRPGAKKPQKRPVLLLGPRLSKSDENLTSQTCITLQSPTTESTEPQELAKKGSVRAMAALFELQPGWRESAANIADSRARSPRRSRHSKSDSAWTQNLDPLADLIQDDWRMNENNNLQDPSLEGNTPEVSDKDEFLGLPDGDELKSVPSLGTMVPCPEQPPIAQHLNLARPPSSSSPTVESKPFSAPETVSTLPLSRAGSATVLYSQIGKLQRQLNAKTEEAAQLRRQMDVQKDSDIGTLSEQLRQAKRDVAAWKDRAEAAERRVKVFETFTEKLREIRDAIAETKLQKQAGIPAGVTPLGTGLGSAGARGGPDGESATAAAAAAAKVVESIRVMQQSRDSREEDTWKDGSQKSVTSAIGLPKGQERRQGVARTQDGADSQGSQGEGSVTGEEHSCECEGGLCLCELSSCSSFSRDGLGPFWVMLEELLRIEEEGRTGET</sequence>
<feature type="domain" description="Rho-GAP" evidence="3">
    <location>
        <begin position="210"/>
        <end position="431"/>
    </location>
</feature>
<dbReference type="PANTHER" id="PTHR45808">
    <property type="entry name" value="RHO GTPASE-ACTIVATING PROTEIN 68F"/>
    <property type="match status" value="1"/>
</dbReference>
<proteinExistence type="predicted"/>
<dbReference type="GO" id="GO:0007165">
    <property type="term" value="P:signal transduction"/>
    <property type="evidence" value="ECO:0007669"/>
    <property type="project" value="InterPro"/>
</dbReference>
<feature type="region of interest" description="Disordered" evidence="2">
    <location>
        <begin position="1174"/>
        <end position="1232"/>
    </location>
</feature>
<feature type="coiled-coil region" evidence="1">
    <location>
        <begin position="1048"/>
        <end position="1104"/>
    </location>
</feature>
<evidence type="ECO:0000256" key="2">
    <source>
        <dbReference type="SAM" id="MobiDB-lite"/>
    </source>
</evidence>
<dbReference type="OrthoDB" id="9994905at2759"/>
<organism evidence="4 5">
    <name type="scientific">Claviceps pazoutovae</name>
    <dbReference type="NCBI Taxonomy" id="1649127"/>
    <lineage>
        <taxon>Eukaryota</taxon>
        <taxon>Fungi</taxon>
        <taxon>Dikarya</taxon>
        <taxon>Ascomycota</taxon>
        <taxon>Pezizomycotina</taxon>
        <taxon>Sordariomycetes</taxon>
        <taxon>Hypocreomycetidae</taxon>
        <taxon>Hypocreales</taxon>
        <taxon>Clavicipitaceae</taxon>
        <taxon>Claviceps</taxon>
    </lineage>
</organism>
<name>A0A9P7SK47_9HYPO</name>
<feature type="compositionally biased region" description="Basic and acidic residues" evidence="2">
    <location>
        <begin position="1179"/>
        <end position="1191"/>
    </location>
</feature>
<evidence type="ECO:0000256" key="1">
    <source>
        <dbReference type="SAM" id="Coils"/>
    </source>
</evidence>
<feature type="compositionally biased region" description="Polar residues" evidence="2">
    <location>
        <begin position="952"/>
        <end position="968"/>
    </location>
</feature>
<evidence type="ECO:0000313" key="4">
    <source>
        <dbReference type="EMBL" id="KAG5948840.1"/>
    </source>
</evidence>
<feature type="region of interest" description="Disordered" evidence="2">
    <location>
        <begin position="505"/>
        <end position="549"/>
    </location>
</feature>
<dbReference type="Gene3D" id="1.10.555.10">
    <property type="entry name" value="Rho GTPase activation protein"/>
    <property type="match status" value="1"/>
</dbReference>
<gene>
    <name evidence="4" type="ORF">E4U60_000622</name>
</gene>
<dbReference type="Pfam" id="PF00620">
    <property type="entry name" value="RhoGAP"/>
    <property type="match status" value="1"/>
</dbReference>
<dbReference type="Proteomes" id="UP000706124">
    <property type="component" value="Unassembled WGS sequence"/>
</dbReference>
<feature type="compositionally biased region" description="Polar residues" evidence="2">
    <location>
        <begin position="1217"/>
        <end position="1227"/>
    </location>
</feature>